<feature type="transmembrane region" description="Helical" evidence="6">
    <location>
        <begin position="161"/>
        <end position="181"/>
    </location>
</feature>
<dbReference type="InterPro" id="IPR013525">
    <property type="entry name" value="ABC2_TM"/>
</dbReference>
<accession>A0AAU7DVG3</accession>
<evidence type="ECO:0000256" key="6">
    <source>
        <dbReference type="SAM" id="Phobius"/>
    </source>
</evidence>
<evidence type="ECO:0000256" key="4">
    <source>
        <dbReference type="ARBA" id="ARBA00023136"/>
    </source>
</evidence>
<dbReference type="PIRSF" id="PIRSF006648">
    <property type="entry name" value="DrrB"/>
    <property type="match status" value="1"/>
</dbReference>
<feature type="domain" description="ABC-2 type transporter transmembrane" evidence="7">
    <location>
        <begin position="8"/>
        <end position="184"/>
    </location>
</feature>
<evidence type="ECO:0000256" key="1">
    <source>
        <dbReference type="ARBA" id="ARBA00004141"/>
    </source>
</evidence>
<dbReference type="InterPro" id="IPR000412">
    <property type="entry name" value="ABC_2_transport"/>
</dbReference>
<dbReference type="EMBL" id="CP146203">
    <property type="protein sequence ID" value="XBH21246.1"/>
    <property type="molecule type" value="Genomic_DNA"/>
</dbReference>
<evidence type="ECO:0000256" key="5">
    <source>
        <dbReference type="ARBA" id="ARBA00023251"/>
    </source>
</evidence>
<evidence type="ECO:0000256" key="2">
    <source>
        <dbReference type="ARBA" id="ARBA00022692"/>
    </source>
</evidence>
<feature type="transmembrane region" description="Helical" evidence="6">
    <location>
        <begin position="221"/>
        <end position="243"/>
    </location>
</feature>
<name>A0AAU7DVG3_9MICO</name>
<feature type="transmembrane region" description="Helical" evidence="6">
    <location>
        <begin position="20"/>
        <end position="40"/>
    </location>
</feature>
<keyword evidence="4 6" id="KW-0472">Membrane</keyword>
<dbReference type="GO" id="GO:0140359">
    <property type="term" value="F:ABC-type transporter activity"/>
    <property type="evidence" value="ECO:0007669"/>
    <property type="project" value="InterPro"/>
</dbReference>
<evidence type="ECO:0000256" key="3">
    <source>
        <dbReference type="ARBA" id="ARBA00022989"/>
    </source>
</evidence>
<comment type="subcellular location">
    <subcellularLocation>
        <location evidence="1">Membrane</location>
        <topology evidence="1">Multi-pass membrane protein</topology>
    </subcellularLocation>
</comment>
<keyword evidence="2 6" id="KW-0812">Transmembrane</keyword>
<organism evidence="8">
    <name type="scientific">Jonesiaceae bacterium BS-20</name>
    <dbReference type="NCBI Taxonomy" id="3120821"/>
    <lineage>
        <taxon>Bacteria</taxon>
        <taxon>Bacillati</taxon>
        <taxon>Actinomycetota</taxon>
        <taxon>Actinomycetes</taxon>
        <taxon>Micrococcales</taxon>
        <taxon>Jonesiaceae</taxon>
    </lineage>
</organism>
<gene>
    <name evidence="8" type="ORF">V5R04_13660</name>
</gene>
<feature type="transmembrane region" description="Helical" evidence="6">
    <location>
        <begin position="97"/>
        <end position="119"/>
    </location>
</feature>
<reference evidence="8" key="1">
    <citation type="submission" date="2024-02" db="EMBL/GenBank/DDBJ databases">
        <title>Tomenella chthoni gen. nov. sp. nov., a member of the family Jonesiaceae isolated from bat guano.</title>
        <authorList>
            <person name="Miller S.L."/>
            <person name="King J."/>
            <person name="Sankaranarayanan K."/>
            <person name="Lawson P.A."/>
        </authorList>
    </citation>
    <scope>NUCLEOTIDE SEQUENCE</scope>
    <source>
        <strain evidence="8">BS-20</strain>
    </source>
</reference>
<feature type="transmembrane region" description="Helical" evidence="6">
    <location>
        <begin position="52"/>
        <end position="76"/>
    </location>
</feature>
<feature type="transmembrane region" description="Helical" evidence="6">
    <location>
        <begin position="131"/>
        <end position="154"/>
    </location>
</feature>
<dbReference type="AlphaFoldDB" id="A0AAU7DVG3"/>
<dbReference type="Pfam" id="PF01061">
    <property type="entry name" value="ABC2_membrane"/>
    <property type="match status" value="1"/>
</dbReference>
<sequence length="250" mass="26997">MNVTYLRIDLVRQVRDWGNIMFVLLMPVVMYLIFGVSMSYADQQAGNANVSFYVMTSMAAYGGALAATTVAGGAALEQMQGWGRQLALTPVRNSMVVAMKVVTALCITTLSIALVYLTGYLAGAKADSARVWVLSFLVTLVGATTFALFGYMVAALFKSESALGVATGFLVLMSFVGNVFMPLTGTMLEVAKFTPLYGYVALARWPNMEGTLVDGQGSDSFWMLLLNLVVWLAVFGGLAIWGVKRGQKRQ</sequence>
<keyword evidence="3 6" id="KW-1133">Transmembrane helix</keyword>
<dbReference type="GO" id="GO:0046677">
    <property type="term" value="P:response to antibiotic"/>
    <property type="evidence" value="ECO:0007669"/>
    <property type="project" value="UniProtKB-KW"/>
</dbReference>
<dbReference type="GO" id="GO:0043190">
    <property type="term" value="C:ATP-binding cassette (ABC) transporter complex"/>
    <property type="evidence" value="ECO:0007669"/>
    <property type="project" value="InterPro"/>
</dbReference>
<evidence type="ECO:0000259" key="7">
    <source>
        <dbReference type="Pfam" id="PF01061"/>
    </source>
</evidence>
<protein>
    <submittedName>
        <fullName evidence="8">ABC transporter permease</fullName>
    </submittedName>
</protein>
<proteinExistence type="predicted"/>
<evidence type="ECO:0000313" key="8">
    <source>
        <dbReference type="EMBL" id="XBH21246.1"/>
    </source>
</evidence>
<keyword evidence="5" id="KW-0046">Antibiotic resistance</keyword>